<evidence type="ECO:0000256" key="2">
    <source>
        <dbReference type="SAM" id="Phobius"/>
    </source>
</evidence>
<name>W0DCV9_9AQUI</name>
<feature type="transmembrane region" description="Helical" evidence="2">
    <location>
        <begin position="37"/>
        <end position="53"/>
    </location>
</feature>
<dbReference type="eggNOG" id="COG1196">
    <property type="taxonomic scope" value="Bacteria"/>
</dbReference>
<keyword evidence="4" id="KW-1185">Reference proteome</keyword>
<dbReference type="STRING" id="75906.THERU_06820"/>
<sequence>MKEPILLAFLIVSYNFALVQLSQMLDVRLYPSSLPEQLHLTFFLSALYVAWLFGERLRTVAWIGLLFVFNVLLQAVVEQRFSLVLEQMPAFLITLLVIRLFESPVEKRWRQFQEEKQRLEEELSKNQKELMEALKTKKLYKELIEKLTKEKYELEKRIEKLTEEETAEKERLLKEKEDIVKKLNSLKETLKDYEERVERLKEANRRLFEMLELQQERTTDREDRELSKLRSERKKLMKELLALEELLEEVSRENLRLNEEKENLRRQVEELQRQLSLTQLRLEEYERIKYTKKELYQEMLDLVLDRIEWEGQALEEFIQLDHQRKREFLKELMLLNMKELGEVFETIKGVKNTFKLKPKGGRIYFTYGKEKTWRILGILDEEDQKHKDRFIREFVKWRG</sequence>
<feature type="transmembrane region" description="Helical" evidence="2">
    <location>
        <begin position="60"/>
        <end position="77"/>
    </location>
</feature>
<dbReference type="KEGG" id="trd:THERU_06820"/>
<proteinExistence type="predicted"/>
<evidence type="ECO:0000256" key="1">
    <source>
        <dbReference type="SAM" id="Coils"/>
    </source>
</evidence>
<keyword evidence="1" id="KW-0175">Coiled coil</keyword>
<dbReference type="HOGENOM" id="CLU_684718_0_0_0"/>
<protein>
    <recommendedName>
        <fullName evidence="5">CARD domain-containing protein</fullName>
    </recommendedName>
</protein>
<keyword evidence="2" id="KW-0472">Membrane</keyword>
<evidence type="ECO:0000313" key="3">
    <source>
        <dbReference type="EMBL" id="AHE96424.1"/>
    </source>
</evidence>
<keyword evidence="2" id="KW-0812">Transmembrane</keyword>
<gene>
    <name evidence="3" type="ORF">THERU_06820</name>
</gene>
<keyword evidence="2" id="KW-1133">Transmembrane helix</keyword>
<dbReference type="EMBL" id="CP007028">
    <property type="protein sequence ID" value="AHE96424.1"/>
    <property type="molecule type" value="Genomic_DNA"/>
</dbReference>
<evidence type="ECO:0000313" key="4">
    <source>
        <dbReference type="Proteomes" id="UP000018914"/>
    </source>
</evidence>
<dbReference type="AlphaFoldDB" id="W0DCV9"/>
<dbReference type="Proteomes" id="UP000018914">
    <property type="component" value="Chromosome"/>
</dbReference>
<evidence type="ECO:0008006" key="5">
    <source>
        <dbReference type="Google" id="ProtNLM"/>
    </source>
</evidence>
<accession>W0DCV9</accession>
<organism evidence="4">
    <name type="scientific">Thermocrinis ruber</name>
    <dbReference type="NCBI Taxonomy" id="75906"/>
    <lineage>
        <taxon>Bacteria</taxon>
        <taxon>Pseudomonadati</taxon>
        <taxon>Aquificota</taxon>
        <taxon>Aquificia</taxon>
        <taxon>Aquificales</taxon>
        <taxon>Aquificaceae</taxon>
        <taxon>Thermocrinis</taxon>
    </lineage>
</organism>
<feature type="coiled-coil region" evidence="1">
    <location>
        <begin position="109"/>
        <end position="288"/>
    </location>
</feature>
<reference evidence="3 4" key="1">
    <citation type="submission" date="2013-12" db="EMBL/GenBank/DDBJ databases">
        <authorList>
            <consortium name="DOE Joint Genome Institute"/>
            <person name="Eisen J."/>
            <person name="Huntemann M."/>
            <person name="Han J."/>
            <person name="Chen A."/>
            <person name="Kyrpides N."/>
            <person name="Mavromatis K."/>
            <person name="Markowitz V."/>
            <person name="Palaniappan K."/>
            <person name="Ivanova N."/>
            <person name="Schaumberg A."/>
            <person name="Pati A."/>
            <person name="Liolios K."/>
            <person name="Nordberg H.P."/>
            <person name="Cantor M.N."/>
            <person name="Hua S.X."/>
            <person name="Woyke T."/>
        </authorList>
    </citation>
    <scope>NUCLEOTIDE SEQUENCE [LARGE SCALE GENOMIC DNA]</scope>
    <source>
        <strain evidence="3 4">DSM 23557</strain>
    </source>
</reference>